<dbReference type="InterPro" id="IPR009057">
    <property type="entry name" value="Homeodomain-like_sf"/>
</dbReference>
<dbReference type="CDD" id="cd00167">
    <property type="entry name" value="SANT"/>
    <property type="match status" value="1"/>
</dbReference>
<keyword evidence="6" id="KW-0539">Nucleus</keyword>
<gene>
    <name evidence="9" type="primary">MYB86</name>
    <name evidence="9" type="ORF">QJS10_CPA07g00323</name>
</gene>
<evidence type="ECO:0000313" key="10">
    <source>
        <dbReference type="Proteomes" id="UP001180020"/>
    </source>
</evidence>
<dbReference type="Gene3D" id="1.10.10.60">
    <property type="entry name" value="Homeodomain-like"/>
    <property type="match status" value="1"/>
</dbReference>
<keyword evidence="2" id="KW-0677">Repeat</keyword>
<comment type="subcellular location">
    <subcellularLocation>
        <location evidence="1">Nucleus</location>
    </subcellularLocation>
</comment>
<accession>A0AAV9EFS8</accession>
<evidence type="ECO:0000256" key="1">
    <source>
        <dbReference type="ARBA" id="ARBA00004123"/>
    </source>
</evidence>
<reference evidence="9" key="1">
    <citation type="journal article" date="2023" name="Nat. Commun.">
        <title>Diploid and tetraploid genomes of Acorus and the evolution of monocots.</title>
        <authorList>
            <person name="Ma L."/>
            <person name="Liu K.W."/>
            <person name="Li Z."/>
            <person name="Hsiao Y.Y."/>
            <person name="Qi Y."/>
            <person name="Fu T."/>
            <person name="Tang G.D."/>
            <person name="Zhang D."/>
            <person name="Sun W.H."/>
            <person name="Liu D.K."/>
            <person name="Li Y."/>
            <person name="Chen G.Z."/>
            <person name="Liu X.D."/>
            <person name="Liao X.Y."/>
            <person name="Jiang Y.T."/>
            <person name="Yu X."/>
            <person name="Hao Y."/>
            <person name="Huang J."/>
            <person name="Zhao X.W."/>
            <person name="Ke S."/>
            <person name="Chen Y.Y."/>
            <person name="Wu W.L."/>
            <person name="Hsu J.L."/>
            <person name="Lin Y.F."/>
            <person name="Huang M.D."/>
            <person name="Li C.Y."/>
            <person name="Huang L."/>
            <person name="Wang Z.W."/>
            <person name="Zhao X."/>
            <person name="Zhong W.Y."/>
            <person name="Peng D.H."/>
            <person name="Ahmad S."/>
            <person name="Lan S."/>
            <person name="Zhang J.S."/>
            <person name="Tsai W.C."/>
            <person name="Van de Peer Y."/>
            <person name="Liu Z.J."/>
        </authorList>
    </citation>
    <scope>NUCLEOTIDE SEQUENCE</scope>
    <source>
        <strain evidence="9">CP</strain>
    </source>
</reference>
<reference evidence="9" key="2">
    <citation type="submission" date="2023-06" db="EMBL/GenBank/DDBJ databases">
        <authorList>
            <person name="Ma L."/>
            <person name="Liu K.-W."/>
            <person name="Li Z."/>
            <person name="Hsiao Y.-Y."/>
            <person name="Qi Y."/>
            <person name="Fu T."/>
            <person name="Tang G."/>
            <person name="Zhang D."/>
            <person name="Sun W.-H."/>
            <person name="Liu D.-K."/>
            <person name="Li Y."/>
            <person name="Chen G.-Z."/>
            <person name="Liu X.-D."/>
            <person name="Liao X.-Y."/>
            <person name="Jiang Y.-T."/>
            <person name="Yu X."/>
            <person name="Hao Y."/>
            <person name="Huang J."/>
            <person name="Zhao X.-W."/>
            <person name="Ke S."/>
            <person name="Chen Y.-Y."/>
            <person name="Wu W.-L."/>
            <person name="Hsu J.-L."/>
            <person name="Lin Y.-F."/>
            <person name="Huang M.-D."/>
            <person name="Li C.-Y."/>
            <person name="Huang L."/>
            <person name="Wang Z.-W."/>
            <person name="Zhao X."/>
            <person name="Zhong W.-Y."/>
            <person name="Peng D.-H."/>
            <person name="Ahmad S."/>
            <person name="Lan S."/>
            <person name="Zhang J.-S."/>
            <person name="Tsai W.-C."/>
            <person name="Van De Peer Y."/>
            <person name="Liu Z.-J."/>
        </authorList>
    </citation>
    <scope>NUCLEOTIDE SEQUENCE</scope>
    <source>
        <strain evidence="9">CP</strain>
        <tissue evidence="9">Leaves</tissue>
    </source>
</reference>
<protein>
    <submittedName>
        <fullName evidence="9">Transcription factor MYB86</fullName>
    </submittedName>
</protein>
<sequence>MGHHSCCNKQKVRRGLWSPEEDEKLIQYISTYGHGCWSSVPRLAGQFYPTTVPQNHFHEDPSANMFSYISDKDTSSVVSAVNVTPPDITWFMEFPHQHQHQQTKFAMPSEPPISSMPELCEISDSGEVPLVQPYPMVHELYDPQRSVNQIVHIGIAMGSSSMSSSSSNVVPYPGFHRATITPPVNGINRLNLWERQFWLKE</sequence>
<dbReference type="Pfam" id="PF00249">
    <property type="entry name" value="Myb_DNA-binding"/>
    <property type="match status" value="1"/>
</dbReference>
<keyword evidence="3" id="KW-0805">Transcription regulation</keyword>
<comment type="caution">
    <text evidence="9">The sequence shown here is derived from an EMBL/GenBank/DDBJ whole genome shotgun (WGS) entry which is preliminary data.</text>
</comment>
<evidence type="ECO:0000256" key="4">
    <source>
        <dbReference type="ARBA" id="ARBA00023125"/>
    </source>
</evidence>
<evidence type="ECO:0000259" key="8">
    <source>
        <dbReference type="PROSITE" id="PS51294"/>
    </source>
</evidence>
<evidence type="ECO:0000256" key="5">
    <source>
        <dbReference type="ARBA" id="ARBA00023163"/>
    </source>
</evidence>
<dbReference type="AlphaFoldDB" id="A0AAV9EFS8"/>
<dbReference type="Proteomes" id="UP001180020">
    <property type="component" value="Unassembled WGS sequence"/>
</dbReference>
<evidence type="ECO:0000256" key="3">
    <source>
        <dbReference type="ARBA" id="ARBA00023015"/>
    </source>
</evidence>
<evidence type="ECO:0000256" key="6">
    <source>
        <dbReference type="ARBA" id="ARBA00023242"/>
    </source>
</evidence>
<evidence type="ECO:0000259" key="7">
    <source>
        <dbReference type="PROSITE" id="PS50090"/>
    </source>
</evidence>
<keyword evidence="10" id="KW-1185">Reference proteome</keyword>
<dbReference type="GO" id="GO:0005634">
    <property type="term" value="C:nucleus"/>
    <property type="evidence" value="ECO:0007669"/>
    <property type="project" value="UniProtKB-SubCell"/>
</dbReference>
<organism evidence="9 10">
    <name type="scientific">Acorus calamus</name>
    <name type="common">Sweet flag</name>
    <dbReference type="NCBI Taxonomy" id="4465"/>
    <lineage>
        <taxon>Eukaryota</taxon>
        <taxon>Viridiplantae</taxon>
        <taxon>Streptophyta</taxon>
        <taxon>Embryophyta</taxon>
        <taxon>Tracheophyta</taxon>
        <taxon>Spermatophyta</taxon>
        <taxon>Magnoliopsida</taxon>
        <taxon>Liliopsida</taxon>
        <taxon>Acoraceae</taxon>
        <taxon>Acorus</taxon>
    </lineage>
</organism>
<dbReference type="GO" id="GO:0003677">
    <property type="term" value="F:DNA binding"/>
    <property type="evidence" value="ECO:0007669"/>
    <property type="project" value="UniProtKB-KW"/>
</dbReference>
<dbReference type="InterPro" id="IPR051953">
    <property type="entry name" value="Plant_SW-associated_TFs"/>
</dbReference>
<evidence type="ECO:0000256" key="2">
    <source>
        <dbReference type="ARBA" id="ARBA00022737"/>
    </source>
</evidence>
<keyword evidence="5" id="KW-0804">Transcription</keyword>
<proteinExistence type="predicted"/>
<dbReference type="PANTHER" id="PTHR47997">
    <property type="entry name" value="MYB DOMAIN PROTEIN 55"/>
    <property type="match status" value="1"/>
</dbReference>
<dbReference type="PANTHER" id="PTHR47997:SF87">
    <property type="entry name" value="TRANSCRIPTION FACTOR MYB26"/>
    <property type="match status" value="1"/>
</dbReference>
<keyword evidence="4" id="KW-0238">DNA-binding</keyword>
<dbReference type="InterPro" id="IPR017930">
    <property type="entry name" value="Myb_dom"/>
</dbReference>
<dbReference type="EMBL" id="JAUJYO010000007">
    <property type="protein sequence ID" value="KAK1311670.1"/>
    <property type="molecule type" value="Genomic_DNA"/>
</dbReference>
<feature type="domain" description="HTH myb-type" evidence="8">
    <location>
        <begin position="9"/>
        <end position="45"/>
    </location>
</feature>
<dbReference type="SUPFAM" id="SSF46689">
    <property type="entry name" value="Homeodomain-like"/>
    <property type="match status" value="1"/>
</dbReference>
<evidence type="ECO:0000313" key="9">
    <source>
        <dbReference type="EMBL" id="KAK1311670.1"/>
    </source>
</evidence>
<dbReference type="PROSITE" id="PS51294">
    <property type="entry name" value="HTH_MYB"/>
    <property type="match status" value="1"/>
</dbReference>
<name>A0AAV9EFS8_ACOCL</name>
<feature type="domain" description="Myb-like" evidence="7">
    <location>
        <begin position="9"/>
        <end position="42"/>
    </location>
</feature>
<dbReference type="PROSITE" id="PS50090">
    <property type="entry name" value="MYB_LIKE"/>
    <property type="match status" value="1"/>
</dbReference>
<dbReference type="InterPro" id="IPR001005">
    <property type="entry name" value="SANT/Myb"/>
</dbReference>